<evidence type="ECO:0000259" key="2">
    <source>
        <dbReference type="Pfam" id="PF18862"/>
    </source>
</evidence>
<keyword evidence="4" id="KW-1185">Reference proteome</keyword>
<dbReference type="EMBL" id="SMFN01000020">
    <property type="protein sequence ID" value="TDE01543.1"/>
    <property type="molecule type" value="Genomic_DNA"/>
</dbReference>
<dbReference type="InterPro" id="IPR041223">
    <property type="entry name" value="ApeA_NTD"/>
</dbReference>
<evidence type="ECO:0000313" key="3">
    <source>
        <dbReference type="EMBL" id="TDE01543.1"/>
    </source>
</evidence>
<sequence length="471" mass="55739">MIDKLEYKGLWFLPRNEERKVPGILTFDPADNRHVLELIGSFYDMSEHDGEEIILGITYRGDKITLHQCQFSSSTGIPRNENDPKLIFREENQPYTLNFRVEYMLKGIHIYNIENLTFNSIYTTIYNLHEWVGISGISVDSEIPNCEDVITFTKPEPIIVEIDENLELEIKFHSNFPLYRRVIKEQTLKQYTTLALHFKKGQTLDDLLYNVKKFQNFLSASTQSQTRIEVAEIYSDQFRNKYDIRIDIDLYTIITPNLKFDKPKEDWQMIFTYRDIEDKFKSIIQNWFNYYEKFEAPLNLVFGQFYLSEYYLEIMFLNVAQAAESFHSKLKIVEDKERTTQDIEFKRKVDIVLSSVPEVLKNWVASKLSNPLHFDTRLKYLINEFSNDQINAMIGDQDKFIKSIVKTRNYLTHYNSKDKKAASNGLELVLLMKRLRLLLISSFLVNSGMDKKILEGLIKEKTYMMFRSYFD</sequence>
<dbReference type="InterPro" id="IPR041229">
    <property type="entry name" value="HEPN_Apea"/>
</dbReference>
<dbReference type="AlphaFoldDB" id="A0A4R5CUV1"/>
<proteinExistence type="predicted"/>
<reference evidence="3 4" key="1">
    <citation type="submission" date="2019-03" db="EMBL/GenBank/DDBJ databases">
        <title>Flavobacterium LB-D12 sp. nov., isolated from arctic soil.</title>
        <authorList>
            <person name="Chaudhary D.K."/>
        </authorList>
    </citation>
    <scope>NUCLEOTIDE SEQUENCE [LARGE SCALE GENOMIC DNA]</scope>
    <source>
        <strain evidence="3 4">LB-D12</strain>
    </source>
</reference>
<dbReference type="Pfam" id="PF18862">
    <property type="entry name" value="ApeA_NTD1"/>
    <property type="match status" value="1"/>
</dbReference>
<feature type="domain" description="ApeA N-terminal" evidence="2">
    <location>
        <begin position="6"/>
        <end position="287"/>
    </location>
</feature>
<evidence type="ECO:0000259" key="1">
    <source>
        <dbReference type="Pfam" id="PF18739"/>
    </source>
</evidence>
<feature type="domain" description="Apea-like HEPN" evidence="1">
    <location>
        <begin position="317"/>
        <end position="451"/>
    </location>
</feature>
<comment type="caution">
    <text evidence="3">The sequence shown here is derived from an EMBL/GenBank/DDBJ whole genome shotgun (WGS) entry which is preliminary data.</text>
</comment>
<dbReference type="Pfam" id="PF18739">
    <property type="entry name" value="HEPN_Apea"/>
    <property type="match status" value="1"/>
</dbReference>
<name>A0A4R5CUV1_9FLAO</name>
<evidence type="ECO:0000313" key="4">
    <source>
        <dbReference type="Proteomes" id="UP000294644"/>
    </source>
</evidence>
<gene>
    <name evidence="3" type="ORF">E0F91_14410</name>
</gene>
<protein>
    <submittedName>
        <fullName evidence="3">Uncharacterized protein</fullName>
    </submittedName>
</protein>
<dbReference type="OrthoDB" id="1351641at2"/>
<organism evidence="3 4">
    <name type="scientific">Flavobacterium sandaracinum</name>
    <dbReference type="NCBI Taxonomy" id="2541733"/>
    <lineage>
        <taxon>Bacteria</taxon>
        <taxon>Pseudomonadati</taxon>
        <taxon>Bacteroidota</taxon>
        <taxon>Flavobacteriia</taxon>
        <taxon>Flavobacteriales</taxon>
        <taxon>Flavobacteriaceae</taxon>
        <taxon>Flavobacterium</taxon>
    </lineage>
</organism>
<accession>A0A4R5CUV1</accession>
<dbReference type="Proteomes" id="UP000294644">
    <property type="component" value="Unassembled WGS sequence"/>
</dbReference>
<dbReference type="RefSeq" id="WP_132067154.1">
    <property type="nucleotide sequence ID" value="NZ_SMFN01000020.1"/>
</dbReference>